<dbReference type="Pfam" id="PF00535">
    <property type="entry name" value="Glycos_transf_2"/>
    <property type="match status" value="1"/>
</dbReference>
<dbReference type="Gene3D" id="3.90.550.10">
    <property type="entry name" value="Spore Coat Polysaccharide Biosynthesis Protein SpsA, Chain A"/>
    <property type="match status" value="1"/>
</dbReference>
<accession>A0A841JEK0</accession>
<proteinExistence type="predicted"/>
<dbReference type="SUPFAM" id="SSF53448">
    <property type="entry name" value="Nucleotide-diphospho-sugar transferases"/>
    <property type="match status" value="1"/>
</dbReference>
<evidence type="ECO:0000313" key="2">
    <source>
        <dbReference type="EMBL" id="MBB6127048.1"/>
    </source>
</evidence>
<dbReference type="InterPro" id="IPR050834">
    <property type="entry name" value="Glycosyltransf_2"/>
</dbReference>
<protein>
    <submittedName>
        <fullName evidence="2">Glycosyltransferase involved in cell wall biosynthesis</fullName>
    </submittedName>
</protein>
<feature type="domain" description="Glycosyltransferase 2-like" evidence="1">
    <location>
        <begin position="5"/>
        <end position="160"/>
    </location>
</feature>
<reference evidence="2 3" key="1">
    <citation type="submission" date="2020-08" db="EMBL/GenBank/DDBJ databases">
        <title>Genomic Encyclopedia of Type Strains, Phase IV (KMG-V): Genome sequencing to study the core and pangenomes of soil and plant-associated prokaryotes.</title>
        <authorList>
            <person name="Whitman W."/>
        </authorList>
    </citation>
    <scope>NUCLEOTIDE SEQUENCE [LARGE SCALE GENOMIC DNA]</scope>
    <source>
        <strain evidence="2 3">MP601</strain>
    </source>
</reference>
<organism evidence="2 3">
    <name type="scientific">Mucilaginibacter lappiensis</name>
    <dbReference type="NCBI Taxonomy" id="354630"/>
    <lineage>
        <taxon>Bacteria</taxon>
        <taxon>Pseudomonadati</taxon>
        <taxon>Bacteroidota</taxon>
        <taxon>Sphingobacteriia</taxon>
        <taxon>Sphingobacteriales</taxon>
        <taxon>Sphingobacteriaceae</taxon>
        <taxon>Mucilaginibacter</taxon>
    </lineage>
</organism>
<dbReference type="EMBL" id="JACHCA010000003">
    <property type="protein sequence ID" value="MBB6127048.1"/>
    <property type="molecule type" value="Genomic_DNA"/>
</dbReference>
<sequence>MQNVSVCMATYNGERYILQQVESILNQLDADDELIVSDDGSTDRTLDILNEFTDKRIKIFSNKNQKGPVGNFENAIRNSNGQYIFLADQDDVWFDTKIKVMVSYLQRYDVVNCDCKVVDDSLNVICPSYFQYISSGVGFIKNLKTNTYMGNCMAFKRNTLDVVLPFPKNIPNHDLWIGAVADLFYKPYFIPEVLGLHRRHDHNASNTFDIKLKTSFWQKINKRLILFSHLPRLFGRYIYNKTKR</sequence>
<name>A0A841JEK0_9SPHI</name>
<dbReference type="PANTHER" id="PTHR43685">
    <property type="entry name" value="GLYCOSYLTRANSFERASE"/>
    <property type="match status" value="1"/>
</dbReference>
<comment type="caution">
    <text evidence="2">The sequence shown here is derived from an EMBL/GenBank/DDBJ whole genome shotgun (WGS) entry which is preliminary data.</text>
</comment>
<dbReference type="CDD" id="cd04196">
    <property type="entry name" value="GT_2_like_d"/>
    <property type="match status" value="1"/>
</dbReference>
<dbReference type="AlphaFoldDB" id="A0A841JEK0"/>
<dbReference type="RefSeq" id="WP_221275961.1">
    <property type="nucleotide sequence ID" value="NZ_JACHCA010000003.1"/>
</dbReference>
<keyword evidence="2" id="KW-0808">Transferase</keyword>
<gene>
    <name evidence="2" type="ORF">HDF22_001154</name>
</gene>
<dbReference type="Proteomes" id="UP000548326">
    <property type="component" value="Unassembled WGS sequence"/>
</dbReference>
<dbReference type="InterPro" id="IPR029044">
    <property type="entry name" value="Nucleotide-diphossugar_trans"/>
</dbReference>
<dbReference type="PANTHER" id="PTHR43685:SF2">
    <property type="entry name" value="GLYCOSYLTRANSFERASE 2-LIKE DOMAIN-CONTAINING PROTEIN"/>
    <property type="match status" value="1"/>
</dbReference>
<dbReference type="GO" id="GO:0016740">
    <property type="term" value="F:transferase activity"/>
    <property type="evidence" value="ECO:0007669"/>
    <property type="project" value="UniProtKB-KW"/>
</dbReference>
<evidence type="ECO:0000259" key="1">
    <source>
        <dbReference type="Pfam" id="PF00535"/>
    </source>
</evidence>
<evidence type="ECO:0000313" key="3">
    <source>
        <dbReference type="Proteomes" id="UP000548326"/>
    </source>
</evidence>
<dbReference type="InterPro" id="IPR001173">
    <property type="entry name" value="Glyco_trans_2-like"/>
</dbReference>